<comment type="caution">
    <text evidence="8">The sequence shown here is derived from an EMBL/GenBank/DDBJ whole genome shotgun (WGS) entry which is preliminary data.</text>
</comment>
<dbReference type="NCBIfam" id="NF003013">
    <property type="entry name" value="PRK03846.1"/>
    <property type="match status" value="1"/>
</dbReference>
<evidence type="ECO:0000256" key="2">
    <source>
        <dbReference type="ARBA" id="ARBA00012121"/>
    </source>
</evidence>
<dbReference type="EMBL" id="SPQB01000051">
    <property type="protein sequence ID" value="TFU30918.1"/>
    <property type="molecule type" value="Genomic_DNA"/>
</dbReference>
<gene>
    <name evidence="8" type="primary">cysC</name>
    <name evidence="8" type="ORF">E4U02_14040</name>
</gene>
<dbReference type="NCBIfam" id="TIGR00455">
    <property type="entry name" value="apsK"/>
    <property type="match status" value="1"/>
</dbReference>
<dbReference type="Proteomes" id="UP000298358">
    <property type="component" value="Unassembled WGS sequence"/>
</dbReference>
<dbReference type="GO" id="GO:0019379">
    <property type="term" value="P:sulfate assimilation, phosphoadenylyl sulfate reduction by phosphoadenylyl-sulfate reductase (thioredoxin)"/>
    <property type="evidence" value="ECO:0007669"/>
    <property type="project" value="TreeGrafter"/>
</dbReference>
<keyword evidence="9" id="KW-1185">Reference proteome</keyword>
<reference evidence="8 9" key="1">
    <citation type="submission" date="2019-03" db="EMBL/GenBank/DDBJ databases">
        <title>Diversity of the mouse oral microbiome.</title>
        <authorList>
            <person name="Joseph S."/>
            <person name="Aduse-Opoku J."/>
            <person name="Curtis M."/>
            <person name="Wade W."/>
            <person name="Hashim A."/>
        </authorList>
    </citation>
    <scope>NUCLEOTIDE SEQUENCE [LARGE SCALE GENOMIC DNA]</scope>
    <source>
        <strain evidence="8 9">P1012</strain>
    </source>
</reference>
<dbReference type="UniPathway" id="UPA00140">
    <property type="reaction ID" value="UER00205"/>
</dbReference>
<evidence type="ECO:0000256" key="3">
    <source>
        <dbReference type="ARBA" id="ARBA00022679"/>
    </source>
</evidence>
<dbReference type="InterPro" id="IPR027417">
    <property type="entry name" value="P-loop_NTPase"/>
</dbReference>
<dbReference type="InterPro" id="IPR059117">
    <property type="entry name" value="APS_kinase_dom"/>
</dbReference>
<name>A0A4Y9FRP7_9MICO</name>
<comment type="pathway">
    <text evidence="6">Sulfur metabolism; hydrogen sulfide biosynthesis; sulfite from sulfate: step 2/3.</text>
</comment>
<evidence type="ECO:0000259" key="7">
    <source>
        <dbReference type="SMART" id="SM00382"/>
    </source>
</evidence>
<dbReference type="RefSeq" id="WP_135115438.1">
    <property type="nucleotide sequence ID" value="NZ_JADGLL010000051.1"/>
</dbReference>
<dbReference type="SUPFAM" id="SSF52540">
    <property type="entry name" value="P-loop containing nucleoside triphosphate hydrolases"/>
    <property type="match status" value="1"/>
</dbReference>
<dbReference type="Pfam" id="PF01583">
    <property type="entry name" value="APS_kinase"/>
    <property type="match status" value="1"/>
</dbReference>
<evidence type="ECO:0000256" key="6">
    <source>
        <dbReference type="RuleBase" id="RU004347"/>
    </source>
</evidence>
<dbReference type="AlphaFoldDB" id="A0A4Y9FRP7"/>
<evidence type="ECO:0000313" key="9">
    <source>
        <dbReference type="Proteomes" id="UP000298358"/>
    </source>
</evidence>
<keyword evidence="3 6" id="KW-0808">Transferase</keyword>
<accession>A0A4Y9FRP7</accession>
<dbReference type="OrthoDB" id="9804504at2"/>
<dbReference type="GO" id="GO:0005524">
    <property type="term" value="F:ATP binding"/>
    <property type="evidence" value="ECO:0007669"/>
    <property type="project" value="UniProtKB-KW"/>
</dbReference>
<organism evidence="8 9">
    <name type="scientific">Microbacterium paludicola</name>
    <dbReference type="NCBI Taxonomy" id="300019"/>
    <lineage>
        <taxon>Bacteria</taxon>
        <taxon>Bacillati</taxon>
        <taxon>Actinomycetota</taxon>
        <taxon>Actinomycetes</taxon>
        <taxon>Micrococcales</taxon>
        <taxon>Microbacteriaceae</taxon>
        <taxon>Microbacterium</taxon>
    </lineage>
</organism>
<evidence type="ECO:0000256" key="1">
    <source>
        <dbReference type="ARBA" id="ARBA00001823"/>
    </source>
</evidence>
<dbReference type="Gene3D" id="3.40.50.300">
    <property type="entry name" value="P-loop containing nucleotide triphosphate hydrolases"/>
    <property type="match status" value="1"/>
</dbReference>
<proteinExistence type="inferred from homology"/>
<dbReference type="SMART" id="SM00382">
    <property type="entry name" value="AAA"/>
    <property type="match status" value="1"/>
</dbReference>
<evidence type="ECO:0000256" key="4">
    <source>
        <dbReference type="ARBA" id="ARBA00022741"/>
    </source>
</evidence>
<evidence type="ECO:0000256" key="5">
    <source>
        <dbReference type="ARBA" id="ARBA00022840"/>
    </source>
</evidence>
<dbReference type="InterPro" id="IPR050512">
    <property type="entry name" value="Sulf_AdTrans/APS_kinase"/>
</dbReference>
<sequence length="386" mass="40635">MSNSRVTVTNEQLRDVELALAGAWGGAVTLQLPPIGGEVIELADGEGTVVASLHVGSSSPVPTASAVREVVGEGEAPAPAPVHAVTGTVRPERPFGHRDRVDLRVTVAPRRADAAIVITGDVPAADDDLWRDAPADAVIVVLDRGDSHALADALGAVAAVGRDAVVLPAPARHGRDEAQWIDAVRHAARALVASEATVWETPLTPSPGRVILLTGLSGSGKSTIAKLLVERLADVDPRTVSLLDGDEVRLILSSGLGFSREDRIMNVRRIGWVAALVAKHGGIAVCAPIAPYAVMRDEMRARAEEAGRFLLVHISTPLEVCEQRDRKGLYAKARAGEVPQFTGISDPYEVPSDADLVIDASVVDPEGAVDRIVEVLGQVDVRADQR</sequence>
<dbReference type="GO" id="GO:0010134">
    <property type="term" value="P:sulfate assimilation via adenylyl sulfate reduction"/>
    <property type="evidence" value="ECO:0007669"/>
    <property type="project" value="TreeGrafter"/>
</dbReference>
<keyword evidence="4 6" id="KW-0547">Nucleotide-binding</keyword>
<evidence type="ECO:0000313" key="8">
    <source>
        <dbReference type="EMBL" id="TFU30918.1"/>
    </source>
</evidence>
<comment type="catalytic activity">
    <reaction evidence="1 6">
        <text>adenosine 5'-phosphosulfate + ATP = 3'-phosphoadenylyl sulfate + ADP + H(+)</text>
        <dbReference type="Rhea" id="RHEA:24152"/>
        <dbReference type="ChEBI" id="CHEBI:15378"/>
        <dbReference type="ChEBI" id="CHEBI:30616"/>
        <dbReference type="ChEBI" id="CHEBI:58243"/>
        <dbReference type="ChEBI" id="CHEBI:58339"/>
        <dbReference type="ChEBI" id="CHEBI:456216"/>
        <dbReference type="EC" id="2.7.1.25"/>
    </reaction>
</comment>
<dbReference type="GO" id="GO:0004020">
    <property type="term" value="F:adenylylsulfate kinase activity"/>
    <property type="evidence" value="ECO:0007669"/>
    <property type="project" value="UniProtKB-EC"/>
</dbReference>
<dbReference type="GO" id="GO:0005737">
    <property type="term" value="C:cytoplasm"/>
    <property type="evidence" value="ECO:0007669"/>
    <property type="project" value="TreeGrafter"/>
</dbReference>
<dbReference type="GO" id="GO:0070814">
    <property type="term" value="P:hydrogen sulfide biosynthetic process"/>
    <property type="evidence" value="ECO:0007669"/>
    <property type="project" value="UniProtKB-UniPathway"/>
</dbReference>
<keyword evidence="5 6" id="KW-0067">ATP-binding</keyword>
<keyword evidence="6 8" id="KW-0418">Kinase</keyword>
<dbReference type="InterPro" id="IPR002891">
    <property type="entry name" value="APS"/>
</dbReference>
<dbReference type="PANTHER" id="PTHR42700:SF1">
    <property type="entry name" value="SULFATE ADENYLYLTRANSFERASE"/>
    <property type="match status" value="1"/>
</dbReference>
<dbReference type="CDD" id="cd02027">
    <property type="entry name" value="APSK"/>
    <property type="match status" value="1"/>
</dbReference>
<protein>
    <recommendedName>
        <fullName evidence="2 6">Adenylyl-sulfate kinase</fullName>
        <ecNumber evidence="2 6">2.7.1.25</ecNumber>
    </recommendedName>
</protein>
<dbReference type="InterPro" id="IPR003593">
    <property type="entry name" value="AAA+_ATPase"/>
</dbReference>
<dbReference type="PANTHER" id="PTHR42700">
    <property type="entry name" value="SULFATE ADENYLYLTRANSFERASE"/>
    <property type="match status" value="1"/>
</dbReference>
<comment type="similarity">
    <text evidence="6">Belongs to the APS kinase family.</text>
</comment>
<comment type="function">
    <text evidence="6">Catalyzes the synthesis of activated sulfate.</text>
</comment>
<feature type="domain" description="AAA+ ATPase" evidence="7">
    <location>
        <begin position="207"/>
        <end position="380"/>
    </location>
</feature>
<dbReference type="EC" id="2.7.1.25" evidence="2 6"/>
<dbReference type="GO" id="GO:0004781">
    <property type="term" value="F:sulfate adenylyltransferase (ATP) activity"/>
    <property type="evidence" value="ECO:0007669"/>
    <property type="project" value="TreeGrafter"/>
</dbReference>